<dbReference type="Gene3D" id="3.40.50.20">
    <property type="match status" value="1"/>
</dbReference>
<evidence type="ECO:0000256" key="2">
    <source>
        <dbReference type="ARBA" id="ARBA00022741"/>
    </source>
</evidence>
<dbReference type="GO" id="GO:0034028">
    <property type="term" value="F:5-(carboxyamino)imidazole ribonucleotide synthase activity"/>
    <property type="evidence" value="ECO:0007669"/>
    <property type="project" value="UniProtKB-UniRule"/>
</dbReference>
<dbReference type="InterPro" id="IPR003135">
    <property type="entry name" value="ATP-grasp_carboxylate-amine"/>
</dbReference>
<dbReference type="FunFam" id="3.30.470.20:FF:000029">
    <property type="entry name" value="N5-carboxyaminoimidazole ribonucleotide synthase"/>
    <property type="match status" value="1"/>
</dbReference>
<dbReference type="NCBIfam" id="TIGR01161">
    <property type="entry name" value="purK"/>
    <property type="match status" value="1"/>
</dbReference>
<dbReference type="GO" id="GO:0005829">
    <property type="term" value="C:cytosol"/>
    <property type="evidence" value="ECO:0007669"/>
    <property type="project" value="TreeGrafter"/>
</dbReference>
<evidence type="ECO:0000313" key="8">
    <source>
        <dbReference type="EMBL" id="OAM31193.1"/>
    </source>
</evidence>
<dbReference type="EC" id="6.3.4.18" evidence="5 6"/>
<dbReference type="SUPFAM" id="SSF51246">
    <property type="entry name" value="Rudiment single hybrid motif"/>
    <property type="match status" value="1"/>
</dbReference>
<dbReference type="OrthoDB" id="9804625at2"/>
<reference evidence="9" key="1">
    <citation type="submission" date="2016-05" db="EMBL/GenBank/DDBJ databases">
        <title>Draft genome of Corynebacterium afermentans subsp. afermentans LCDC 88199T.</title>
        <authorList>
            <person name="Bernier A.-M."/>
            <person name="Bernard K."/>
        </authorList>
    </citation>
    <scope>NUCLEOTIDE SEQUENCE [LARGE SCALE GENOMIC DNA]</scope>
    <source>
        <strain evidence="9">NML02-A-017</strain>
    </source>
</reference>
<gene>
    <name evidence="5 6" type="primary">purK</name>
    <name evidence="8" type="ORF">A7P95_01480</name>
</gene>
<keyword evidence="1 5" id="KW-0436">Ligase</keyword>
<proteinExistence type="inferred from homology"/>
<evidence type="ECO:0000256" key="4">
    <source>
        <dbReference type="ARBA" id="ARBA00022840"/>
    </source>
</evidence>
<evidence type="ECO:0000256" key="3">
    <source>
        <dbReference type="ARBA" id="ARBA00022755"/>
    </source>
</evidence>
<dbReference type="InterPro" id="IPR011761">
    <property type="entry name" value="ATP-grasp"/>
</dbReference>
<dbReference type="Pfam" id="PF02222">
    <property type="entry name" value="ATP-grasp"/>
    <property type="match status" value="1"/>
</dbReference>
<comment type="function">
    <text evidence="6">Catalyzes the ATP-dependent conversion of 5-aminoimidazole ribonucleotide (AIR) and HCO(3)- to N5-carboxyaminoimidazole ribonucleotide (N5-CAIR).</text>
</comment>
<dbReference type="InterPro" id="IPR011054">
    <property type="entry name" value="Rudment_hybrid_motif"/>
</dbReference>
<dbReference type="RefSeq" id="WP_067590055.1">
    <property type="nucleotide sequence ID" value="NZ_LXSL01000011.1"/>
</dbReference>
<dbReference type="GO" id="GO:0006189">
    <property type="term" value="P:'de novo' IMP biosynthetic process"/>
    <property type="evidence" value="ECO:0007669"/>
    <property type="project" value="UniProtKB-UniRule"/>
</dbReference>
<dbReference type="InterPro" id="IPR016185">
    <property type="entry name" value="PreATP-grasp_dom_sf"/>
</dbReference>
<dbReference type="UniPathway" id="UPA00074">
    <property type="reaction ID" value="UER00942"/>
</dbReference>
<feature type="binding site" evidence="5">
    <location>
        <position position="150"/>
    </location>
    <ligand>
        <name>ATP</name>
        <dbReference type="ChEBI" id="CHEBI:30616"/>
    </ligand>
</feature>
<keyword evidence="9" id="KW-1185">Reference proteome</keyword>
<dbReference type="GO" id="GO:0004638">
    <property type="term" value="F:phosphoribosylaminoimidazole carboxylase activity"/>
    <property type="evidence" value="ECO:0007669"/>
    <property type="project" value="InterPro"/>
</dbReference>
<dbReference type="PROSITE" id="PS50975">
    <property type="entry name" value="ATP_GRASP"/>
    <property type="match status" value="1"/>
</dbReference>
<feature type="binding site" evidence="5">
    <location>
        <position position="193"/>
    </location>
    <ligand>
        <name>ATP</name>
        <dbReference type="ChEBI" id="CHEBI:30616"/>
    </ligand>
</feature>
<evidence type="ECO:0000259" key="7">
    <source>
        <dbReference type="PROSITE" id="PS50975"/>
    </source>
</evidence>
<evidence type="ECO:0000256" key="1">
    <source>
        <dbReference type="ARBA" id="ARBA00022598"/>
    </source>
</evidence>
<feature type="binding site" evidence="5">
    <location>
        <position position="110"/>
    </location>
    <ligand>
        <name>ATP</name>
        <dbReference type="ChEBI" id="CHEBI:30616"/>
    </ligand>
</feature>
<comment type="caution">
    <text evidence="8">The sequence shown here is derived from an EMBL/GenBank/DDBJ whole genome shotgun (WGS) entry which is preliminary data.</text>
</comment>
<dbReference type="Proteomes" id="UP000077885">
    <property type="component" value="Unassembled WGS sequence"/>
</dbReference>
<feature type="binding site" evidence="5">
    <location>
        <position position="216"/>
    </location>
    <ligand>
        <name>ATP</name>
        <dbReference type="ChEBI" id="CHEBI:30616"/>
    </ligand>
</feature>
<dbReference type="PANTHER" id="PTHR11609:SF5">
    <property type="entry name" value="PHOSPHORIBOSYLAMINOIMIDAZOLE CARBOXYLASE"/>
    <property type="match status" value="1"/>
</dbReference>
<dbReference type="EMBL" id="LXSL01000011">
    <property type="protein sequence ID" value="OAM31193.1"/>
    <property type="molecule type" value="Genomic_DNA"/>
</dbReference>
<dbReference type="HAMAP" id="MF_01928">
    <property type="entry name" value="PurK"/>
    <property type="match status" value="1"/>
</dbReference>
<comment type="function">
    <text evidence="5">Catalyzes the ATP-dependent conversion of 5-aminoimidazole ribonucleotide (AIR) and HCO(3)(-) to N5-carboxyaminoimidazole ribonucleotide (N5-CAIR).</text>
</comment>
<dbReference type="SUPFAM" id="SSF56059">
    <property type="entry name" value="Glutathione synthetase ATP-binding domain-like"/>
    <property type="match status" value="1"/>
</dbReference>
<dbReference type="NCBIfam" id="NF004675">
    <property type="entry name" value="PRK06019.1-1"/>
    <property type="match status" value="1"/>
</dbReference>
<dbReference type="NCBIfam" id="NF004676">
    <property type="entry name" value="PRK06019.1-2"/>
    <property type="match status" value="1"/>
</dbReference>
<organism evidence="8 9">
    <name type="scientific">Eikenella longinqua</name>
    <dbReference type="NCBI Taxonomy" id="1795827"/>
    <lineage>
        <taxon>Bacteria</taxon>
        <taxon>Pseudomonadati</taxon>
        <taxon>Pseudomonadota</taxon>
        <taxon>Betaproteobacteria</taxon>
        <taxon>Neisseriales</taxon>
        <taxon>Neisseriaceae</taxon>
        <taxon>Eikenella</taxon>
    </lineage>
</organism>
<dbReference type="InterPro" id="IPR013815">
    <property type="entry name" value="ATP_grasp_subdomain_1"/>
</dbReference>
<feature type="binding site" evidence="5">
    <location>
        <begin position="155"/>
        <end position="161"/>
    </location>
    <ligand>
        <name>ATP</name>
        <dbReference type="ChEBI" id="CHEBI:30616"/>
    </ligand>
</feature>
<dbReference type="InterPro" id="IPR040686">
    <property type="entry name" value="PurK_C"/>
</dbReference>
<dbReference type="NCBIfam" id="NF004677">
    <property type="entry name" value="PRK06019.1-3"/>
    <property type="match status" value="1"/>
</dbReference>
<dbReference type="PANTHER" id="PTHR11609">
    <property type="entry name" value="PURINE BIOSYNTHESIS PROTEIN 6/7, PUR6/7"/>
    <property type="match status" value="1"/>
</dbReference>
<evidence type="ECO:0000256" key="6">
    <source>
        <dbReference type="RuleBase" id="RU361200"/>
    </source>
</evidence>
<dbReference type="Gene3D" id="3.30.470.20">
    <property type="entry name" value="ATP-grasp fold, B domain"/>
    <property type="match status" value="1"/>
</dbReference>
<keyword evidence="3 5" id="KW-0658">Purine biosynthesis</keyword>
<dbReference type="STRING" id="1795827.A7P95_01480"/>
<keyword evidence="2 5" id="KW-0547">Nucleotide-binding</keyword>
<dbReference type="InterPro" id="IPR054350">
    <property type="entry name" value="PurT/PurK_preATP-grasp"/>
</dbReference>
<comment type="subunit">
    <text evidence="5 6">Homodimer.</text>
</comment>
<dbReference type="GO" id="GO:0005524">
    <property type="term" value="F:ATP binding"/>
    <property type="evidence" value="ECO:0007669"/>
    <property type="project" value="UniProtKB-UniRule"/>
</dbReference>
<dbReference type="GO" id="GO:0046872">
    <property type="term" value="F:metal ion binding"/>
    <property type="evidence" value="ECO:0007669"/>
    <property type="project" value="InterPro"/>
</dbReference>
<evidence type="ECO:0000313" key="9">
    <source>
        <dbReference type="Proteomes" id="UP000077885"/>
    </source>
</evidence>
<dbReference type="SUPFAM" id="SSF52440">
    <property type="entry name" value="PreATP-grasp domain"/>
    <property type="match status" value="1"/>
</dbReference>
<feature type="binding site" evidence="5">
    <location>
        <begin position="185"/>
        <end position="188"/>
    </location>
    <ligand>
        <name>ATP</name>
        <dbReference type="ChEBI" id="CHEBI:30616"/>
    </ligand>
</feature>
<feature type="domain" description="ATP-grasp" evidence="7">
    <location>
        <begin position="114"/>
        <end position="301"/>
    </location>
</feature>
<comment type="catalytic activity">
    <reaction evidence="5 6">
        <text>5-amino-1-(5-phospho-beta-D-ribosyl)imidazole + hydrogencarbonate + ATP = 5-carboxyamino-1-(5-phospho-D-ribosyl)imidazole + ADP + phosphate + 2 H(+)</text>
        <dbReference type="Rhea" id="RHEA:19317"/>
        <dbReference type="ChEBI" id="CHEBI:15378"/>
        <dbReference type="ChEBI" id="CHEBI:17544"/>
        <dbReference type="ChEBI" id="CHEBI:30616"/>
        <dbReference type="ChEBI" id="CHEBI:43474"/>
        <dbReference type="ChEBI" id="CHEBI:58730"/>
        <dbReference type="ChEBI" id="CHEBI:137981"/>
        <dbReference type="ChEBI" id="CHEBI:456216"/>
        <dbReference type="EC" id="6.3.4.18"/>
    </reaction>
</comment>
<dbReference type="Pfam" id="PF17769">
    <property type="entry name" value="PurK_C"/>
    <property type="match status" value="1"/>
</dbReference>
<dbReference type="InterPro" id="IPR005875">
    <property type="entry name" value="PurK"/>
</dbReference>
<sequence length="387" mass="42094">MTKAKKLPILPPAMLGILGGGQLGRMFTVAAKQMGYGVTVLDPDPHAPAAALADKHICAPFDDLGALADLSTCAAITTEFENVNAQAMRALASETRVCPSGDCVEITQNRIQEKAWIAKAGLKTAPYLPVTRAEELTDEAVEPLLPGVLKTAMLGYDGKGQIRVSTPEEARTAFEKLGKVPCVLEKMLNLHSEISVIVCRLNNQQVKCFPPAENRHEDGILAYSIVPARLPDEVQQRAQAMACQLADALNYIGVLAVEIFVIGADHELIVNEMAPRPHNSGHYTLDACASSQFEQQVRIMCGLPPADTRLLSCCSMANLLGDVWLPDGKVNWQPLLQRPDVHLHLYGKKDARPGRKMGHFTVLSGQSADIAFMLAHKLQRQLQRKGK</sequence>
<comment type="pathway">
    <text evidence="5 6">Purine metabolism; IMP biosynthesis via de novo pathway; 5-amino-1-(5-phospho-D-ribosyl)imidazole-4-carboxylate from 5-amino-1-(5-phospho-D-ribosyl)imidazole (N5-CAIR route): step 1/2.</text>
</comment>
<protein>
    <recommendedName>
        <fullName evidence="5 6">N5-carboxyaminoimidazole ribonucleotide synthase</fullName>
        <shortName evidence="5 6">N5-CAIR synthase</shortName>
        <ecNumber evidence="5 6">6.3.4.18</ecNumber>
    </recommendedName>
    <alternativeName>
        <fullName evidence="5 6">5-(carboxyamino)imidazole ribonucleotide synthetase</fullName>
    </alternativeName>
</protein>
<dbReference type="Pfam" id="PF22660">
    <property type="entry name" value="RS_preATP-grasp-like"/>
    <property type="match status" value="1"/>
</dbReference>
<dbReference type="NCBIfam" id="NF004679">
    <property type="entry name" value="PRK06019.1-5"/>
    <property type="match status" value="1"/>
</dbReference>
<dbReference type="FunFam" id="3.30.1490.20:FF:000015">
    <property type="entry name" value="N5-carboxyaminoimidazole ribonucleotide synthase"/>
    <property type="match status" value="1"/>
</dbReference>
<name>A0A1A9S327_9NEIS</name>
<dbReference type="AlphaFoldDB" id="A0A1A9S327"/>
<accession>A0A1A9S327</accession>
<dbReference type="Gene3D" id="3.30.1490.20">
    <property type="entry name" value="ATP-grasp fold, A domain"/>
    <property type="match status" value="1"/>
</dbReference>
<evidence type="ECO:0000256" key="5">
    <source>
        <dbReference type="HAMAP-Rule" id="MF_01928"/>
    </source>
</evidence>
<keyword evidence="4 5" id="KW-0067">ATP-binding</keyword>
<feature type="binding site" evidence="5">
    <location>
        <begin position="271"/>
        <end position="272"/>
    </location>
    <ligand>
        <name>ATP</name>
        <dbReference type="ChEBI" id="CHEBI:30616"/>
    </ligand>
</feature>
<comment type="similarity">
    <text evidence="5 6">Belongs to the PurK/PurT family.</text>
</comment>